<sequence>MQRRTGGPFSRLLASLSPVPADHHRYPTKNIMRLYRPVGLAELELIAASGWTAYPPRLMHQPIFYPVLNFKYASAIANNWNTKDDASGHCGFVTEFDVDDDFGSRYDVQTVGDRDDVELWVPAEELDDFNNAIDGPIIVTASYYGDGFVGTVDTITGLPSSVASPHTGG</sequence>
<organism evidence="1 2">
    <name type="scientific">Novipirellula herctigrandis</name>
    <dbReference type="NCBI Taxonomy" id="2527986"/>
    <lineage>
        <taxon>Bacteria</taxon>
        <taxon>Pseudomonadati</taxon>
        <taxon>Planctomycetota</taxon>
        <taxon>Planctomycetia</taxon>
        <taxon>Pirellulales</taxon>
        <taxon>Pirellulaceae</taxon>
        <taxon>Novipirellula</taxon>
    </lineage>
</organism>
<gene>
    <name evidence="1" type="ORF">CA13_66590</name>
</gene>
<evidence type="ECO:0000313" key="1">
    <source>
        <dbReference type="EMBL" id="TWT85177.1"/>
    </source>
</evidence>
<comment type="caution">
    <text evidence="1">The sequence shown here is derived from an EMBL/GenBank/DDBJ whole genome shotgun (WGS) entry which is preliminary data.</text>
</comment>
<proteinExistence type="predicted"/>
<dbReference type="AlphaFoldDB" id="A0A5C5ZDM9"/>
<dbReference type="EMBL" id="SJPJ01000001">
    <property type="protein sequence ID" value="TWT85177.1"/>
    <property type="molecule type" value="Genomic_DNA"/>
</dbReference>
<dbReference type="Proteomes" id="UP000315010">
    <property type="component" value="Unassembled WGS sequence"/>
</dbReference>
<accession>A0A5C5ZDM9</accession>
<dbReference type="RefSeq" id="WP_419195063.1">
    <property type="nucleotide sequence ID" value="NZ_SJPJ01000001.1"/>
</dbReference>
<name>A0A5C5ZDM9_9BACT</name>
<reference evidence="1 2" key="1">
    <citation type="submission" date="2019-02" db="EMBL/GenBank/DDBJ databases">
        <title>Deep-cultivation of Planctomycetes and their phenomic and genomic characterization uncovers novel biology.</title>
        <authorList>
            <person name="Wiegand S."/>
            <person name="Jogler M."/>
            <person name="Boedeker C."/>
            <person name="Pinto D."/>
            <person name="Vollmers J."/>
            <person name="Rivas-Marin E."/>
            <person name="Kohn T."/>
            <person name="Peeters S.H."/>
            <person name="Heuer A."/>
            <person name="Rast P."/>
            <person name="Oberbeckmann S."/>
            <person name="Bunk B."/>
            <person name="Jeske O."/>
            <person name="Meyerdierks A."/>
            <person name="Storesund J.E."/>
            <person name="Kallscheuer N."/>
            <person name="Luecker S."/>
            <person name="Lage O.M."/>
            <person name="Pohl T."/>
            <person name="Merkel B.J."/>
            <person name="Hornburger P."/>
            <person name="Mueller R.-W."/>
            <person name="Bruemmer F."/>
            <person name="Labrenz M."/>
            <person name="Spormann A.M."/>
            <person name="Op Den Camp H."/>
            <person name="Overmann J."/>
            <person name="Amann R."/>
            <person name="Jetten M.S.M."/>
            <person name="Mascher T."/>
            <person name="Medema M.H."/>
            <person name="Devos D.P."/>
            <person name="Kaster A.-K."/>
            <person name="Ovreas L."/>
            <person name="Rohde M."/>
            <person name="Galperin M.Y."/>
            <person name="Jogler C."/>
        </authorList>
    </citation>
    <scope>NUCLEOTIDE SEQUENCE [LARGE SCALE GENOMIC DNA]</scope>
    <source>
        <strain evidence="1 2">CA13</strain>
    </source>
</reference>
<protein>
    <recommendedName>
        <fullName evidence="3">ADP-ribosylation/crystallin J1</fullName>
    </recommendedName>
</protein>
<keyword evidence="2" id="KW-1185">Reference proteome</keyword>
<evidence type="ECO:0008006" key="3">
    <source>
        <dbReference type="Google" id="ProtNLM"/>
    </source>
</evidence>
<evidence type="ECO:0000313" key="2">
    <source>
        <dbReference type="Proteomes" id="UP000315010"/>
    </source>
</evidence>